<organism evidence="2 3">
    <name type="scientific">Ophiobolus disseminans</name>
    <dbReference type="NCBI Taxonomy" id="1469910"/>
    <lineage>
        <taxon>Eukaryota</taxon>
        <taxon>Fungi</taxon>
        <taxon>Dikarya</taxon>
        <taxon>Ascomycota</taxon>
        <taxon>Pezizomycotina</taxon>
        <taxon>Dothideomycetes</taxon>
        <taxon>Pleosporomycetidae</taxon>
        <taxon>Pleosporales</taxon>
        <taxon>Pleosporineae</taxon>
        <taxon>Phaeosphaeriaceae</taxon>
        <taxon>Ophiobolus</taxon>
    </lineage>
</organism>
<evidence type="ECO:0000313" key="3">
    <source>
        <dbReference type="Proteomes" id="UP000799424"/>
    </source>
</evidence>
<feature type="transmembrane region" description="Helical" evidence="1">
    <location>
        <begin position="86"/>
        <end position="106"/>
    </location>
</feature>
<name>A0A6A6ZWM3_9PLEO</name>
<keyword evidence="3" id="KW-1185">Reference proteome</keyword>
<dbReference type="AlphaFoldDB" id="A0A6A6ZWM3"/>
<reference evidence="2" key="1">
    <citation type="journal article" date="2020" name="Stud. Mycol.">
        <title>101 Dothideomycetes genomes: a test case for predicting lifestyles and emergence of pathogens.</title>
        <authorList>
            <person name="Haridas S."/>
            <person name="Albert R."/>
            <person name="Binder M."/>
            <person name="Bloem J."/>
            <person name="Labutti K."/>
            <person name="Salamov A."/>
            <person name="Andreopoulos B."/>
            <person name="Baker S."/>
            <person name="Barry K."/>
            <person name="Bills G."/>
            <person name="Bluhm B."/>
            <person name="Cannon C."/>
            <person name="Castanera R."/>
            <person name="Culley D."/>
            <person name="Daum C."/>
            <person name="Ezra D."/>
            <person name="Gonzalez J."/>
            <person name="Henrissat B."/>
            <person name="Kuo A."/>
            <person name="Liang C."/>
            <person name="Lipzen A."/>
            <person name="Lutzoni F."/>
            <person name="Magnuson J."/>
            <person name="Mondo S."/>
            <person name="Nolan M."/>
            <person name="Ohm R."/>
            <person name="Pangilinan J."/>
            <person name="Park H.-J."/>
            <person name="Ramirez L."/>
            <person name="Alfaro M."/>
            <person name="Sun H."/>
            <person name="Tritt A."/>
            <person name="Yoshinaga Y."/>
            <person name="Zwiers L.-H."/>
            <person name="Turgeon B."/>
            <person name="Goodwin S."/>
            <person name="Spatafora J."/>
            <person name="Crous P."/>
            <person name="Grigoriev I."/>
        </authorList>
    </citation>
    <scope>NUCLEOTIDE SEQUENCE</scope>
    <source>
        <strain evidence="2">CBS 113818</strain>
    </source>
</reference>
<keyword evidence="1" id="KW-0472">Membrane</keyword>
<evidence type="ECO:0000313" key="2">
    <source>
        <dbReference type="EMBL" id="KAF2825461.1"/>
    </source>
</evidence>
<dbReference type="EMBL" id="MU006228">
    <property type="protein sequence ID" value="KAF2825461.1"/>
    <property type="molecule type" value="Genomic_DNA"/>
</dbReference>
<gene>
    <name evidence="2" type="ORF">CC86DRAFT_43484</name>
</gene>
<evidence type="ECO:0000256" key="1">
    <source>
        <dbReference type="SAM" id="Phobius"/>
    </source>
</evidence>
<sequence length="107" mass="12019">MGLGSLCMMAGTTFVVLDHDGEWKAIVRLKVVPLSHAAIKSHPHECAVEPKLPRHCVSFQCKHFLQASLSHAHPTFKKKLWKRSSYLILVNSSVSILLQTFLLVYLP</sequence>
<protein>
    <submittedName>
        <fullName evidence="2">Uncharacterized protein</fullName>
    </submittedName>
</protein>
<dbReference type="Proteomes" id="UP000799424">
    <property type="component" value="Unassembled WGS sequence"/>
</dbReference>
<keyword evidence="1" id="KW-0812">Transmembrane</keyword>
<keyword evidence="1" id="KW-1133">Transmembrane helix</keyword>
<accession>A0A6A6ZWM3</accession>
<proteinExistence type="predicted"/>